<evidence type="ECO:0000313" key="6">
    <source>
        <dbReference type="Proteomes" id="UP000078225"/>
    </source>
</evidence>
<dbReference type="Pfam" id="PF22725">
    <property type="entry name" value="GFO_IDH_MocA_C3"/>
    <property type="match status" value="1"/>
</dbReference>
<dbReference type="OrthoDB" id="9801953at2"/>
<evidence type="ECO:0000259" key="3">
    <source>
        <dbReference type="Pfam" id="PF01408"/>
    </source>
</evidence>
<evidence type="ECO:0000256" key="1">
    <source>
        <dbReference type="ARBA" id="ARBA00010928"/>
    </source>
</evidence>
<name>A0A1B7L5S8_9ENTR</name>
<organism evidence="5 6">
    <name type="scientific">Mangrovibacter phragmitis</name>
    <dbReference type="NCBI Taxonomy" id="1691903"/>
    <lineage>
        <taxon>Bacteria</taxon>
        <taxon>Pseudomonadati</taxon>
        <taxon>Pseudomonadota</taxon>
        <taxon>Gammaproteobacteria</taxon>
        <taxon>Enterobacterales</taxon>
        <taxon>Enterobacteriaceae</taxon>
        <taxon>Mangrovibacter</taxon>
    </lineage>
</organism>
<dbReference type="SUPFAM" id="SSF51735">
    <property type="entry name" value="NAD(P)-binding Rossmann-fold domains"/>
    <property type="match status" value="1"/>
</dbReference>
<dbReference type="InterPro" id="IPR036291">
    <property type="entry name" value="NAD(P)-bd_dom_sf"/>
</dbReference>
<comment type="caution">
    <text evidence="5">The sequence shown here is derived from an EMBL/GenBank/DDBJ whole genome shotgun (WGS) entry which is preliminary data.</text>
</comment>
<dbReference type="AlphaFoldDB" id="A0A1B7L5S8"/>
<dbReference type="Gene3D" id="3.40.50.720">
    <property type="entry name" value="NAD(P)-binding Rossmann-like Domain"/>
    <property type="match status" value="1"/>
</dbReference>
<dbReference type="GO" id="GO:0016491">
    <property type="term" value="F:oxidoreductase activity"/>
    <property type="evidence" value="ECO:0007669"/>
    <property type="project" value="UniProtKB-KW"/>
</dbReference>
<comment type="similarity">
    <text evidence="1">Belongs to the Gfo/Idh/MocA family.</text>
</comment>
<feature type="domain" description="GFO/IDH/MocA-like oxidoreductase" evidence="4">
    <location>
        <begin position="129"/>
        <end position="243"/>
    </location>
</feature>
<feature type="domain" description="Gfo/Idh/MocA-like oxidoreductase N-terminal" evidence="3">
    <location>
        <begin position="5"/>
        <end position="120"/>
    </location>
</feature>
<dbReference type="InterPro" id="IPR050984">
    <property type="entry name" value="Gfo/Idh/MocA_domain"/>
</dbReference>
<evidence type="ECO:0000256" key="2">
    <source>
        <dbReference type="ARBA" id="ARBA00023002"/>
    </source>
</evidence>
<dbReference type="SUPFAM" id="SSF55347">
    <property type="entry name" value="Glyceraldehyde-3-phosphate dehydrogenase-like, C-terminal domain"/>
    <property type="match status" value="1"/>
</dbReference>
<dbReference type="RefSeq" id="WP_064596323.1">
    <property type="nucleotide sequence ID" value="NZ_CP134782.1"/>
</dbReference>
<protein>
    <submittedName>
        <fullName evidence="5">Oxidoreductase</fullName>
    </submittedName>
</protein>
<proteinExistence type="inferred from homology"/>
<dbReference type="Proteomes" id="UP000078225">
    <property type="component" value="Unassembled WGS sequence"/>
</dbReference>
<dbReference type="PANTHER" id="PTHR22604">
    <property type="entry name" value="OXIDOREDUCTASES"/>
    <property type="match status" value="1"/>
</dbReference>
<keyword evidence="2" id="KW-0560">Oxidoreductase</keyword>
<dbReference type="InterPro" id="IPR055170">
    <property type="entry name" value="GFO_IDH_MocA-like_dom"/>
</dbReference>
<dbReference type="EMBL" id="LYRP01000005">
    <property type="protein sequence ID" value="OAT77683.1"/>
    <property type="molecule type" value="Genomic_DNA"/>
</dbReference>
<accession>A0A1B7L5S8</accession>
<evidence type="ECO:0000313" key="5">
    <source>
        <dbReference type="EMBL" id="OAT77683.1"/>
    </source>
</evidence>
<dbReference type="Pfam" id="PF01408">
    <property type="entry name" value="GFO_IDH_MocA"/>
    <property type="match status" value="1"/>
</dbReference>
<dbReference type="GO" id="GO:0000166">
    <property type="term" value="F:nucleotide binding"/>
    <property type="evidence" value="ECO:0007669"/>
    <property type="project" value="InterPro"/>
</dbReference>
<sequence length="316" mass="34761">MSGLVNWGILGYARIARNSLIPAISRATNAHLYGVASRNSAQLPTGEWDKSYPDYASLLADEAIDAVYIPLPNSLHKTWVIRALEAGKHVLCEKPLGLTAEEGNAMHKAAQQHGRILMEAFMYRYTHRMQAVKSVLASGVLGDIRHINATFRFLLNRPGTIKMQPALGGGALYDVGCYPVNFVGMVTQRVPVRCEVLCEMDNGVDTQLSAILQYDDGLIANIHCGFNSFGSNFAEIIGTKGLLRIDDTFQDNAGDIWLHTDEGSRAIPVEESDRYLAEVSQFSAAVLKQPAHCLSLEESIRNLQVLDMIRAKMPES</sequence>
<gene>
    <name evidence="5" type="ORF">A9B99_19925</name>
</gene>
<dbReference type="STRING" id="1691903.A9B99_19925"/>
<dbReference type="Gene3D" id="3.30.360.10">
    <property type="entry name" value="Dihydrodipicolinate Reductase, domain 2"/>
    <property type="match status" value="1"/>
</dbReference>
<dbReference type="PANTHER" id="PTHR22604:SF105">
    <property type="entry name" value="TRANS-1,2-DIHYDROBENZENE-1,2-DIOL DEHYDROGENASE"/>
    <property type="match status" value="1"/>
</dbReference>
<evidence type="ECO:0000259" key="4">
    <source>
        <dbReference type="Pfam" id="PF22725"/>
    </source>
</evidence>
<dbReference type="InterPro" id="IPR000683">
    <property type="entry name" value="Gfo/Idh/MocA-like_OxRdtase_N"/>
</dbReference>
<reference evidence="6" key="1">
    <citation type="submission" date="2016-05" db="EMBL/GenBank/DDBJ databases">
        <authorList>
            <person name="Behera P."/>
            <person name="Vaishampayan P."/>
            <person name="Singh N."/>
            <person name="Raina V."/>
            <person name="Suar M."/>
            <person name="Pattnaik A."/>
            <person name="Rastogi G."/>
        </authorList>
    </citation>
    <scope>NUCLEOTIDE SEQUENCE [LARGE SCALE GENOMIC DNA]</scope>
    <source>
        <strain evidence="6">MP23</strain>
    </source>
</reference>
<keyword evidence="6" id="KW-1185">Reference proteome</keyword>